<feature type="region of interest" description="Disordered" evidence="1">
    <location>
        <begin position="1"/>
        <end position="42"/>
    </location>
</feature>
<dbReference type="Proteomes" id="UP000054498">
    <property type="component" value="Unassembled WGS sequence"/>
</dbReference>
<evidence type="ECO:0000313" key="3">
    <source>
        <dbReference type="Proteomes" id="UP000054498"/>
    </source>
</evidence>
<reference evidence="2 3" key="1">
    <citation type="journal article" date="2013" name="BMC Genomics">
        <title>Reconstruction of the lipid metabolism for the microalga Monoraphidium neglectum from its genome sequence reveals characteristics suitable for biofuel production.</title>
        <authorList>
            <person name="Bogen C."/>
            <person name="Al-Dilaimi A."/>
            <person name="Albersmeier A."/>
            <person name="Wichmann J."/>
            <person name="Grundmann M."/>
            <person name="Rupp O."/>
            <person name="Lauersen K.J."/>
            <person name="Blifernez-Klassen O."/>
            <person name="Kalinowski J."/>
            <person name="Goesmann A."/>
            <person name="Mussgnug J.H."/>
            <person name="Kruse O."/>
        </authorList>
    </citation>
    <scope>NUCLEOTIDE SEQUENCE [LARGE SCALE GENOMIC DNA]</scope>
    <source>
        <strain evidence="2 3">SAG 48.87</strain>
    </source>
</reference>
<feature type="compositionally biased region" description="Low complexity" evidence="1">
    <location>
        <begin position="108"/>
        <end position="118"/>
    </location>
</feature>
<gene>
    <name evidence="2" type="ORF">MNEG_8953</name>
</gene>
<feature type="compositionally biased region" description="Basic and acidic residues" evidence="1">
    <location>
        <begin position="1"/>
        <end position="16"/>
    </location>
</feature>
<proteinExistence type="predicted"/>
<sequence>MGPQALRDKKIREVRKAQGKAQKHKEMVKAVSGPARSKKTQKRLAHKAKMLERHIQETEAGQAAGDGAEAAAAVSGAPAGAAAAAAGKKGRRARPKGKGATAAGGGAAAAAAGDAMQE</sequence>
<dbReference type="GeneID" id="25741828"/>
<dbReference type="EMBL" id="KK101986">
    <property type="protein sequence ID" value="KIY99011.1"/>
    <property type="molecule type" value="Genomic_DNA"/>
</dbReference>
<organism evidence="2 3">
    <name type="scientific">Monoraphidium neglectum</name>
    <dbReference type="NCBI Taxonomy" id="145388"/>
    <lineage>
        <taxon>Eukaryota</taxon>
        <taxon>Viridiplantae</taxon>
        <taxon>Chlorophyta</taxon>
        <taxon>core chlorophytes</taxon>
        <taxon>Chlorophyceae</taxon>
        <taxon>CS clade</taxon>
        <taxon>Sphaeropleales</taxon>
        <taxon>Selenastraceae</taxon>
        <taxon>Monoraphidium</taxon>
    </lineage>
</organism>
<evidence type="ECO:0000313" key="2">
    <source>
        <dbReference type="EMBL" id="KIY99011.1"/>
    </source>
</evidence>
<keyword evidence="3" id="KW-1185">Reference proteome</keyword>
<dbReference type="RefSeq" id="XP_013898031.1">
    <property type="nucleotide sequence ID" value="XM_014042577.1"/>
</dbReference>
<evidence type="ECO:0000256" key="1">
    <source>
        <dbReference type="SAM" id="MobiDB-lite"/>
    </source>
</evidence>
<dbReference type="KEGG" id="mng:MNEG_8953"/>
<feature type="compositionally biased region" description="Basic residues" evidence="1">
    <location>
        <begin position="88"/>
        <end position="97"/>
    </location>
</feature>
<feature type="region of interest" description="Disordered" evidence="1">
    <location>
        <begin position="56"/>
        <end position="118"/>
    </location>
</feature>
<name>A0A0D2ME36_9CHLO</name>
<feature type="compositionally biased region" description="Low complexity" evidence="1">
    <location>
        <begin position="60"/>
        <end position="87"/>
    </location>
</feature>
<accession>A0A0D2ME36</accession>
<dbReference type="AlphaFoldDB" id="A0A0D2ME36"/>
<protein>
    <submittedName>
        <fullName evidence="2">Uncharacterized protein</fullName>
    </submittedName>
</protein>